<reference evidence="1 2" key="1">
    <citation type="submission" date="2007-05" db="EMBL/GenBank/DDBJ databases">
        <title>Complete genomic sequence of phage BcepNY3, a new member of the Burkholderia phage Bcep781 family.</title>
        <authorList>
            <person name="Summer E.J."/>
            <person name="Orchard R.C."/>
            <person name="Attenhofer K."/>
            <person name="Coffey A."/>
            <person name="Gill J.J."/>
            <person name="Gonzalez C.F."/>
            <person name="Young R."/>
        </authorList>
    </citation>
    <scope>NUCLEOTIDE SEQUENCE [LARGE SCALE GENOMIC DNA]</scope>
</reference>
<dbReference type="EMBL" id="EF602154">
    <property type="protein sequence ID" value="ABR10602.1"/>
    <property type="molecule type" value="Genomic_DNA"/>
</dbReference>
<evidence type="ECO:0000313" key="1">
    <source>
        <dbReference type="EMBL" id="ABR10602.1"/>
    </source>
</evidence>
<name>A6N3H5_9CAUD</name>
<organism evidence="1 2">
    <name type="scientific">Burkholderia phage BcepNY3</name>
    <dbReference type="NCBI Taxonomy" id="2881397"/>
    <lineage>
        <taxon>Viruses</taxon>
        <taxon>Duplodnaviria</taxon>
        <taxon>Heunggongvirae</taxon>
        <taxon>Uroviricota</taxon>
        <taxon>Caudoviricetes</taxon>
        <taxon>Naesvirus</taxon>
        <taxon>Naesvirus bcepNY3</taxon>
    </lineage>
</organism>
<protein>
    <submittedName>
        <fullName evidence="1">BcepNY3gp67</fullName>
    </submittedName>
</protein>
<sequence>MPQPTNTELAARYKKLPVDQFTITELTDALGVEVSAALLGTSKRAVYTVRNTNVLGIERHKLLIDAVRSKETECRERLLFMLQRRERREASRAAKAARADDKQ</sequence>
<dbReference type="RefSeq" id="YP_001294905.1">
    <property type="nucleotide sequence ID" value="NC_009604.1"/>
</dbReference>
<dbReference type="GeneID" id="5291064"/>
<keyword evidence="2" id="KW-1185">Reference proteome</keyword>
<dbReference type="KEGG" id="vg:5291064"/>
<dbReference type="Proteomes" id="UP000001998">
    <property type="component" value="Segment"/>
</dbReference>
<gene>
    <name evidence="1" type="ORF">BcepNY3gene67</name>
</gene>
<evidence type="ECO:0000313" key="2">
    <source>
        <dbReference type="Proteomes" id="UP000001998"/>
    </source>
</evidence>
<proteinExistence type="predicted"/>
<accession>A6N3H5</accession>